<dbReference type="SUPFAM" id="SSF81271">
    <property type="entry name" value="TGS-like"/>
    <property type="match status" value="1"/>
</dbReference>
<dbReference type="InterPro" id="IPR006674">
    <property type="entry name" value="HD_domain"/>
</dbReference>
<dbReference type="InterPro" id="IPR043519">
    <property type="entry name" value="NT_sf"/>
</dbReference>
<comment type="caution">
    <text evidence="6">The sequence shown here is derived from an EMBL/GenBank/DDBJ whole genome shotgun (WGS) entry which is preliminary data.</text>
</comment>
<dbReference type="EMBL" id="MFMS01000005">
    <property type="protein sequence ID" value="OGG85725.1"/>
    <property type="molecule type" value="Genomic_DNA"/>
</dbReference>
<name>A0A1F6FIN0_9BACT</name>
<dbReference type="InterPro" id="IPR003607">
    <property type="entry name" value="HD/PDEase_dom"/>
</dbReference>
<dbReference type="PROSITE" id="PS51831">
    <property type="entry name" value="HD"/>
    <property type="match status" value="1"/>
</dbReference>
<dbReference type="Pfam" id="PF13328">
    <property type="entry name" value="HD_4"/>
    <property type="match status" value="1"/>
</dbReference>
<dbReference type="CDD" id="cd05399">
    <property type="entry name" value="NT_Rel-Spo_like"/>
    <property type="match status" value="1"/>
</dbReference>
<feature type="domain" description="HD" evidence="4">
    <location>
        <begin position="44"/>
        <end position="142"/>
    </location>
</feature>
<dbReference type="GO" id="GO:0003723">
    <property type="term" value="F:RNA binding"/>
    <property type="evidence" value="ECO:0007669"/>
    <property type="project" value="UniProtKB-KW"/>
</dbReference>
<gene>
    <name evidence="6" type="ORF">A2392_02955</name>
</gene>
<dbReference type="Gene3D" id="1.10.3210.10">
    <property type="entry name" value="Hypothetical protein af1432"/>
    <property type="match status" value="1"/>
</dbReference>
<dbReference type="SUPFAM" id="SSF109604">
    <property type="entry name" value="HD-domain/PDEase-like"/>
    <property type="match status" value="1"/>
</dbReference>
<dbReference type="PANTHER" id="PTHR21262">
    <property type="entry name" value="GUANOSINE-3',5'-BIS DIPHOSPHATE 3'-PYROPHOSPHOHYDROLASE"/>
    <property type="match status" value="1"/>
</dbReference>
<dbReference type="InterPro" id="IPR007685">
    <property type="entry name" value="RelA_SpoT"/>
</dbReference>
<keyword evidence="2" id="KW-0694">RNA-binding</keyword>
<evidence type="ECO:0000259" key="5">
    <source>
        <dbReference type="PROSITE" id="PS51880"/>
    </source>
</evidence>
<comment type="similarity">
    <text evidence="1">Belongs to the RelA/SpoT family.</text>
</comment>
<dbReference type="PANTHER" id="PTHR21262:SF31">
    <property type="entry name" value="GTP PYROPHOSPHOKINASE"/>
    <property type="match status" value="1"/>
</dbReference>
<evidence type="ECO:0000256" key="2">
    <source>
        <dbReference type="PROSITE-ProRule" id="PRU00182"/>
    </source>
</evidence>
<dbReference type="CDD" id="cd00077">
    <property type="entry name" value="HDc"/>
    <property type="match status" value="1"/>
</dbReference>
<dbReference type="InterPro" id="IPR033655">
    <property type="entry name" value="TGS_RelA/SpoT"/>
</dbReference>
<dbReference type="Gene3D" id="3.30.460.10">
    <property type="entry name" value="Beta Polymerase, domain 2"/>
    <property type="match status" value="1"/>
</dbReference>
<dbReference type="Gene3D" id="3.10.20.30">
    <property type="match status" value="1"/>
</dbReference>
<accession>A0A1F6FIN0</accession>
<dbReference type="GO" id="GO:0015969">
    <property type="term" value="P:guanosine tetraphosphate metabolic process"/>
    <property type="evidence" value="ECO:0007669"/>
    <property type="project" value="InterPro"/>
</dbReference>
<reference evidence="6 7" key="1">
    <citation type="journal article" date="2016" name="Nat. Commun.">
        <title>Thousands of microbial genomes shed light on interconnected biogeochemical processes in an aquifer system.</title>
        <authorList>
            <person name="Anantharaman K."/>
            <person name="Brown C.T."/>
            <person name="Hug L.A."/>
            <person name="Sharon I."/>
            <person name="Castelle C.J."/>
            <person name="Probst A.J."/>
            <person name="Thomas B.C."/>
            <person name="Singh A."/>
            <person name="Wilkins M.J."/>
            <person name="Karaoz U."/>
            <person name="Brodie E.L."/>
            <person name="Williams K.H."/>
            <person name="Hubbard S.S."/>
            <person name="Banfield J.F."/>
        </authorList>
    </citation>
    <scope>NUCLEOTIDE SEQUENCE [LARGE SCALE GENOMIC DNA]</scope>
</reference>
<dbReference type="InterPro" id="IPR012675">
    <property type="entry name" value="Beta-grasp_dom_sf"/>
</dbReference>
<dbReference type="SUPFAM" id="SSF81301">
    <property type="entry name" value="Nucleotidyltransferase"/>
    <property type="match status" value="1"/>
</dbReference>
<dbReference type="InterPro" id="IPR012676">
    <property type="entry name" value="TGS-like"/>
</dbReference>
<evidence type="ECO:0000259" key="4">
    <source>
        <dbReference type="PROSITE" id="PS51831"/>
    </source>
</evidence>
<dbReference type="GO" id="GO:0005886">
    <property type="term" value="C:plasma membrane"/>
    <property type="evidence" value="ECO:0007669"/>
    <property type="project" value="TreeGrafter"/>
</dbReference>
<dbReference type="InterPro" id="IPR004095">
    <property type="entry name" value="TGS"/>
</dbReference>
<evidence type="ECO:0000256" key="1">
    <source>
        <dbReference type="ARBA" id="ARBA00007476"/>
    </source>
</evidence>
<evidence type="ECO:0000313" key="6">
    <source>
        <dbReference type="EMBL" id="OGG85725.1"/>
    </source>
</evidence>
<protein>
    <recommendedName>
        <fullName evidence="8">TGS domain-containing protein</fullName>
    </recommendedName>
</protein>
<dbReference type="FunFam" id="1.10.3210.10:FF:000001">
    <property type="entry name" value="GTP pyrophosphokinase RelA"/>
    <property type="match status" value="1"/>
</dbReference>
<keyword evidence="3" id="KW-0175">Coiled coil</keyword>
<sequence length="518" mass="59542">MTSVKDILKHQQNLTDADRALIEKAYATAEKVHEGHTRYSGEPYMSHVAMVALLLSEMGMGARTVAAALLHDTIEDTELTEEDIRRDFGEEILFLVEGVTKLSSVRYYGTDRHNESLRKLFVATSQDIRVLIIKLVDRLHNMMTLEHVPEEKRLRIARETLEIYVPVAHRLGMGRIRKELEDLAFPYVYPEECKRVLELLRQKIGKYEDRLERERKSLQKRLAEAGLRDFSTSYRVKGLYSLFHKLKRKEWDIDEVHDLLAIRVVLPNVEDCYKTLGVIHEMWRPLPQRVKDYIAFPKPNGYQSIHTTVATTAGNILEVQIRTAKMHNEAEHGIASHIIYKDLQNGEKKVSPQENWFANLVPTLFRPFTWKKSKATEAKVTKGVSAKAKIPLWISQIGEMYAAPDSSSSEFIEDMREDFFKHRIFVFTPNGDVVDLPVGASPIDFAYSIHSEVGNQTSGAKVNKKLVSLDTELKNGDIVEIETKKSAQPTRKWLKFAKTTMARRHIRNYLNLDSKVKN</sequence>
<organism evidence="6 7">
    <name type="scientific">Candidatus Kaiserbacteria bacterium RIFOXYB1_FULL_46_14</name>
    <dbReference type="NCBI Taxonomy" id="1798531"/>
    <lineage>
        <taxon>Bacteria</taxon>
        <taxon>Candidatus Kaiseribacteriota</taxon>
    </lineage>
</organism>
<dbReference type="AlphaFoldDB" id="A0A1F6FIN0"/>
<evidence type="ECO:0000313" key="7">
    <source>
        <dbReference type="Proteomes" id="UP000177395"/>
    </source>
</evidence>
<dbReference type="PROSITE" id="PS51880">
    <property type="entry name" value="TGS"/>
    <property type="match status" value="1"/>
</dbReference>
<dbReference type="Pfam" id="PF02824">
    <property type="entry name" value="TGS"/>
    <property type="match status" value="1"/>
</dbReference>
<dbReference type="CDD" id="cd01668">
    <property type="entry name" value="TGS_RSH"/>
    <property type="match status" value="1"/>
</dbReference>
<dbReference type="SMART" id="SM00954">
    <property type="entry name" value="RelA_SpoT"/>
    <property type="match status" value="1"/>
</dbReference>
<dbReference type="SMART" id="SM00471">
    <property type="entry name" value="HDc"/>
    <property type="match status" value="1"/>
</dbReference>
<evidence type="ECO:0000256" key="3">
    <source>
        <dbReference type="SAM" id="Coils"/>
    </source>
</evidence>
<evidence type="ECO:0008006" key="8">
    <source>
        <dbReference type="Google" id="ProtNLM"/>
    </source>
</evidence>
<dbReference type="PROSITE" id="PS50889">
    <property type="entry name" value="S4"/>
    <property type="match status" value="1"/>
</dbReference>
<dbReference type="Proteomes" id="UP000177395">
    <property type="component" value="Unassembled WGS sequence"/>
</dbReference>
<proteinExistence type="inferred from homology"/>
<feature type="coiled-coil region" evidence="3">
    <location>
        <begin position="197"/>
        <end position="228"/>
    </location>
</feature>
<dbReference type="Pfam" id="PF04607">
    <property type="entry name" value="RelA_SpoT"/>
    <property type="match status" value="1"/>
</dbReference>
<dbReference type="FunFam" id="3.10.20.30:FF:000002">
    <property type="entry name" value="GTP pyrophosphokinase (RelA/SpoT)"/>
    <property type="match status" value="1"/>
</dbReference>
<dbReference type="STRING" id="1798531.A2392_02955"/>
<feature type="domain" description="TGS" evidence="5">
    <location>
        <begin position="422"/>
        <end position="483"/>
    </location>
</feature>